<accession>A0ABY5E7H9</accession>
<dbReference type="InterPro" id="IPR009091">
    <property type="entry name" value="RCC1/BLIP-II"/>
</dbReference>
<evidence type="ECO:0000313" key="1">
    <source>
        <dbReference type="EMBL" id="UTJ06668.1"/>
    </source>
</evidence>
<evidence type="ECO:0000313" key="2">
    <source>
        <dbReference type="Proteomes" id="UP001060012"/>
    </source>
</evidence>
<name>A0ABY5E7H9_9BACT</name>
<organism evidence="1 2">
    <name type="scientific">Arcobacter roscoffensis</name>
    <dbReference type="NCBI Taxonomy" id="2961520"/>
    <lineage>
        <taxon>Bacteria</taxon>
        <taxon>Pseudomonadati</taxon>
        <taxon>Campylobacterota</taxon>
        <taxon>Epsilonproteobacteria</taxon>
        <taxon>Campylobacterales</taxon>
        <taxon>Arcobacteraceae</taxon>
        <taxon>Arcobacter</taxon>
    </lineage>
</organism>
<reference evidence="1" key="1">
    <citation type="submission" date="2022-07" db="EMBL/GenBank/DDBJ databases">
        <title>Arcobacter roscoffensis sp. nov., a marine bacterium isolated from coastal seawater collected from Roscoff, France.</title>
        <authorList>
            <person name="Pascual J."/>
            <person name="Lepeaux C."/>
            <person name="Methner A."/>
            <person name="Overmann J."/>
        </authorList>
    </citation>
    <scope>NUCLEOTIDE SEQUENCE</scope>
    <source>
        <strain evidence="1">ARW1-2F2</strain>
    </source>
</reference>
<dbReference type="EMBL" id="CP100595">
    <property type="protein sequence ID" value="UTJ06668.1"/>
    <property type="molecule type" value="Genomic_DNA"/>
</dbReference>
<proteinExistence type="predicted"/>
<keyword evidence="2" id="KW-1185">Reference proteome</keyword>
<gene>
    <name evidence="1" type="ORF">NJU99_00835</name>
</gene>
<protein>
    <submittedName>
        <fullName evidence="1">Uncharacterized protein</fullName>
    </submittedName>
</protein>
<dbReference type="RefSeq" id="WP_254576847.1">
    <property type="nucleotide sequence ID" value="NZ_CP100595.1"/>
</dbReference>
<dbReference type="Gene3D" id="2.130.10.30">
    <property type="entry name" value="Regulator of chromosome condensation 1/beta-lactamase-inhibitor protein II"/>
    <property type="match status" value="1"/>
</dbReference>
<dbReference type="Proteomes" id="UP001060012">
    <property type="component" value="Chromosome"/>
</dbReference>
<sequence length="741" mass="84017">MKKLFIIFFTIVSLNASTYMDTITFLKVKRLVEKEEQIAKAYKDYVFYNAKGSSQLNLIDKNYLPSGFNPFNLFNVGINVDTSSHMINTRIPKDIKDKTNLYDYYYSNINRKYTRAPISYENDDVKIILDANEKYKIKYKDDITTSDTAPTNKYYLDSQGVLHWYDNNSEYKFSITEDKLLVDSSVGQPGSKAYENFFEKLGKEVLYAGQETLSLGSTTVGEYVNLGEEIGYVKIGQEDSDVGKAVIQFTRRAGGMLVNGDIYTWGNNANKITGIDAQNYYNSTGIKVDTETSNRFPVVNTLVRMKAKNYEDDLINDKRYYSSPKRPYFVDFFSTVYHSTCGVTNKGELYCGGKEAKYKESIYTNIDSSNEGEKLYRGLYFDGSSNKKANKIFANNAIWLILANATKDSEGNLENGQIYRWGEDYAGFAGSSSTTYWKYLNQGSPTELVVYDNGAKEYFKDITYTLTIGYRKIAALSNQGELYTWGVGEYGNNNNSTCYQNLNNGSTYVGVNLCMPNKIAAPVAFKKIKGGLQSIIALGENNQYYKIYQNWGYTPTVTAINSIISSYSNYDSNDDAELLDVDISSKLVSGSLQENSGVVWINSKNELKGDYFTVSNANDDFFKASIAKIKWKKIKVIEDDNGMCGIDIYNQMYCWGIISYFRNENGYLANNAGNTFMLPIFNTNLYDLNKDYMLTEGGYNGYLTNMTSNDWSTTNSDGKTGAFFMKYPTYIGGFNYEFEFK</sequence>
<dbReference type="SUPFAM" id="SSF50985">
    <property type="entry name" value="RCC1/BLIP-II"/>
    <property type="match status" value="1"/>
</dbReference>